<comment type="caution">
    <text evidence="1">The sequence shown here is derived from an EMBL/GenBank/DDBJ whole genome shotgun (WGS) entry which is preliminary data.</text>
</comment>
<name>A0A4C1T3C1_EUMVA</name>
<dbReference type="EMBL" id="BGZK01000032">
    <property type="protein sequence ID" value="GBP08634.1"/>
    <property type="molecule type" value="Genomic_DNA"/>
</dbReference>
<gene>
    <name evidence="1" type="ORF">EVAR_7239_1</name>
</gene>
<proteinExistence type="predicted"/>
<organism evidence="1 2">
    <name type="scientific">Eumeta variegata</name>
    <name type="common">Bagworm moth</name>
    <name type="synonym">Eumeta japonica</name>
    <dbReference type="NCBI Taxonomy" id="151549"/>
    <lineage>
        <taxon>Eukaryota</taxon>
        <taxon>Metazoa</taxon>
        <taxon>Ecdysozoa</taxon>
        <taxon>Arthropoda</taxon>
        <taxon>Hexapoda</taxon>
        <taxon>Insecta</taxon>
        <taxon>Pterygota</taxon>
        <taxon>Neoptera</taxon>
        <taxon>Endopterygota</taxon>
        <taxon>Lepidoptera</taxon>
        <taxon>Glossata</taxon>
        <taxon>Ditrysia</taxon>
        <taxon>Tineoidea</taxon>
        <taxon>Psychidae</taxon>
        <taxon>Oiketicinae</taxon>
        <taxon>Eumeta</taxon>
    </lineage>
</organism>
<evidence type="ECO:0000313" key="1">
    <source>
        <dbReference type="EMBL" id="GBP08634.1"/>
    </source>
</evidence>
<keyword evidence="2" id="KW-1185">Reference proteome</keyword>
<dbReference type="Proteomes" id="UP000299102">
    <property type="component" value="Unassembled WGS sequence"/>
</dbReference>
<reference evidence="1 2" key="1">
    <citation type="journal article" date="2019" name="Commun. Biol.">
        <title>The bagworm genome reveals a unique fibroin gene that provides high tensile strength.</title>
        <authorList>
            <person name="Kono N."/>
            <person name="Nakamura H."/>
            <person name="Ohtoshi R."/>
            <person name="Tomita M."/>
            <person name="Numata K."/>
            <person name="Arakawa K."/>
        </authorList>
    </citation>
    <scope>NUCLEOTIDE SEQUENCE [LARGE SCALE GENOMIC DNA]</scope>
</reference>
<dbReference type="AlphaFoldDB" id="A0A4C1T3C1"/>
<accession>A0A4C1T3C1</accession>
<protein>
    <submittedName>
        <fullName evidence="1">Uncharacterized protein</fullName>
    </submittedName>
</protein>
<sequence>MLENPNITTKALQRFQLNDIDDIHHERAISVTQVEDSGVTSIIASVRPRRARGSVWRETNVQSLRRRQGGNTVGAGGGAIDHAEITLPMIRAVSLFAKGVRTLRGSRNVITPVTLRMRPDGAIKIMYTPMSFMDQGDEPEHREPRRGSTAALAVLPPPAIPSAADLTIYNR</sequence>
<evidence type="ECO:0000313" key="2">
    <source>
        <dbReference type="Proteomes" id="UP000299102"/>
    </source>
</evidence>